<dbReference type="GO" id="GO:0005975">
    <property type="term" value="P:carbohydrate metabolic process"/>
    <property type="evidence" value="ECO:0007669"/>
    <property type="project" value="InterPro"/>
</dbReference>
<dbReference type="Proteomes" id="UP000660611">
    <property type="component" value="Unassembled WGS sequence"/>
</dbReference>
<dbReference type="PANTHER" id="PTHR43730">
    <property type="entry name" value="BETA-MANNOSIDASE"/>
    <property type="match status" value="1"/>
</dbReference>
<dbReference type="Gene3D" id="2.60.120.260">
    <property type="entry name" value="Galactose-binding domain-like"/>
    <property type="match status" value="1"/>
</dbReference>
<dbReference type="PANTHER" id="PTHR43730:SF1">
    <property type="entry name" value="BETA-MANNOSIDASE"/>
    <property type="match status" value="1"/>
</dbReference>
<dbReference type="GO" id="GO:0004567">
    <property type="term" value="F:beta-mannosidase activity"/>
    <property type="evidence" value="ECO:0007669"/>
    <property type="project" value="UniProtKB-EC"/>
</dbReference>
<dbReference type="InterPro" id="IPR017853">
    <property type="entry name" value="GH"/>
</dbReference>
<protein>
    <recommendedName>
        <fullName evidence="3">beta-mannosidase</fullName>
        <ecNumber evidence="3">3.2.1.25</ecNumber>
    </recommendedName>
</protein>
<keyword evidence="4" id="KW-0378">Hydrolase</keyword>
<dbReference type="Pfam" id="PF22666">
    <property type="entry name" value="Glyco_hydro_2_N2"/>
    <property type="match status" value="1"/>
</dbReference>
<comment type="similarity">
    <text evidence="2">Belongs to the glycosyl hydrolase 2 family.</text>
</comment>
<sequence>MPELHLPHDGWRLSLLRAAPDTPAAIAAALPVPATVPGTVHTDLLAAGLIDEPCEGRVEATLGWIGRCAWRYEGSFPVEAAPPGERLELVCHGLDTVAVVAVDGRVLGHTRNMHRTHRFDVTGLAPGDHTLTIDFLPADEEAQRLREQLGDLPCSYTHPYNFIRKMACNFGWDWGPDLTTAGSWRPIGLHRWSVARLAAVRPQLTVEGRTGEVRIDVELDRAGDAPLRLVAEIAGRHVTTEVPAGADRARLDCTVPDVRRWWPHDLGGQDRYELTVRLLDGDTVLDTWRRSVGFRAVRLDTGTDAGGSRFSLVVNDTPVLVRGVNWIPDDPFPHRVDRDRLRRRLTQARDAGANLIRVWGGGVFGGDDLYDLCDELGLLVWQDFLFACAAYPEEPELAGEVAAEATEAVTRLMPYPSLVLWIGCNENIWAQRDWGWEPGTRGRSWGLGYYLDLLPRIVAELDPTRPYWPGSPYSGAGQHPNDPDHGTTHLWAVWNELDYEHYRDSVPRLVGEFGFQGPATYATLRDALPGEPLHPHSPALVAHQKAEHGMAKLDRSLAHHFGVPDGFDDWHFLASVNQARAIELGITHFRSHRPRCQGTVLWQLNDCWPAISWSVVDSQERRKPAWYALRRAYAPRLVTLQPRDGRPALVAVNDTATPWSATVRLTRRRLDDGAVLAERTVTVVVAPRGAAVRPLDASLSEPAAPSAELLVASAPDATRALWFFARDRELRYPRARFTATAEAVPGGYRVTVAAQTLLRDLTLLADRVDPTATVDDALLTVLPGESVAITLSTAARFDPDLLLDPSVLRCVNDRPLGGDLAGVVDGSDSTVG</sequence>
<dbReference type="InterPro" id="IPR054593">
    <property type="entry name" value="Beta-mannosidase-like_N2"/>
</dbReference>
<keyword evidence="5" id="KW-0326">Glycosidase</keyword>
<comment type="catalytic activity">
    <reaction evidence="1">
        <text>Hydrolysis of terminal, non-reducing beta-D-mannose residues in beta-D-mannosides.</text>
        <dbReference type="EC" id="3.2.1.25"/>
    </reaction>
</comment>
<organism evidence="8 9">
    <name type="scientific">Dactylosporangium siamense</name>
    <dbReference type="NCBI Taxonomy" id="685454"/>
    <lineage>
        <taxon>Bacteria</taxon>
        <taxon>Bacillati</taxon>
        <taxon>Actinomycetota</taxon>
        <taxon>Actinomycetes</taxon>
        <taxon>Micromonosporales</taxon>
        <taxon>Micromonosporaceae</taxon>
        <taxon>Dactylosporangium</taxon>
    </lineage>
</organism>
<dbReference type="InterPro" id="IPR006102">
    <property type="entry name" value="Ig-like_GH2"/>
</dbReference>
<evidence type="ECO:0000256" key="3">
    <source>
        <dbReference type="ARBA" id="ARBA00012754"/>
    </source>
</evidence>
<dbReference type="InterPro" id="IPR013783">
    <property type="entry name" value="Ig-like_fold"/>
</dbReference>
<keyword evidence="9" id="KW-1185">Reference proteome</keyword>
<dbReference type="AlphaFoldDB" id="A0A919PPY7"/>
<evidence type="ECO:0000256" key="1">
    <source>
        <dbReference type="ARBA" id="ARBA00000829"/>
    </source>
</evidence>
<reference evidence="8" key="1">
    <citation type="submission" date="2021-01" db="EMBL/GenBank/DDBJ databases">
        <title>Whole genome shotgun sequence of Dactylosporangium siamense NBRC 106093.</title>
        <authorList>
            <person name="Komaki H."/>
            <person name="Tamura T."/>
        </authorList>
    </citation>
    <scope>NUCLEOTIDE SEQUENCE</scope>
    <source>
        <strain evidence="8">NBRC 106093</strain>
    </source>
</reference>
<dbReference type="Pfam" id="PF00703">
    <property type="entry name" value="Glyco_hydro_2"/>
    <property type="match status" value="1"/>
</dbReference>
<name>A0A919PPY7_9ACTN</name>
<dbReference type="InterPro" id="IPR050887">
    <property type="entry name" value="Beta-mannosidase_GH2"/>
</dbReference>
<dbReference type="EMBL" id="BONQ01000091">
    <property type="protein sequence ID" value="GIG47999.1"/>
    <property type="molecule type" value="Genomic_DNA"/>
</dbReference>
<proteinExistence type="inferred from homology"/>
<comment type="caution">
    <text evidence="8">The sequence shown here is derived from an EMBL/GenBank/DDBJ whole genome shotgun (WGS) entry which is preliminary data.</text>
</comment>
<evidence type="ECO:0000259" key="6">
    <source>
        <dbReference type="Pfam" id="PF00703"/>
    </source>
</evidence>
<evidence type="ECO:0000313" key="9">
    <source>
        <dbReference type="Proteomes" id="UP000660611"/>
    </source>
</evidence>
<dbReference type="GO" id="GO:0006516">
    <property type="term" value="P:glycoprotein catabolic process"/>
    <property type="evidence" value="ECO:0007669"/>
    <property type="project" value="TreeGrafter"/>
</dbReference>
<evidence type="ECO:0000313" key="8">
    <source>
        <dbReference type="EMBL" id="GIG47999.1"/>
    </source>
</evidence>
<evidence type="ECO:0000259" key="7">
    <source>
        <dbReference type="Pfam" id="PF22666"/>
    </source>
</evidence>
<dbReference type="SUPFAM" id="SSF49303">
    <property type="entry name" value="beta-Galactosidase/glucuronidase domain"/>
    <property type="match status" value="1"/>
</dbReference>
<dbReference type="FunFam" id="3.20.20.80:FF:000050">
    <property type="entry name" value="Beta-mannosidase B"/>
    <property type="match status" value="1"/>
</dbReference>
<dbReference type="SUPFAM" id="SSF51445">
    <property type="entry name" value="(Trans)glycosidases"/>
    <property type="match status" value="1"/>
</dbReference>
<evidence type="ECO:0000256" key="4">
    <source>
        <dbReference type="ARBA" id="ARBA00022801"/>
    </source>
</evidence>
<accession>A0A919PPY7</accession>
<dbReference type="EC" id="3.2.1.25" evidence="3"/>
<evidence type="ECO:0000256" key="2">
    <source>
        <dbReference type="ARBA" id="ARBA00007401"/>
    </source>
</evidence>
<dbReference type="InterPro" id="IPR036156">
    <property type="entry name" value="Beta-gal/glucu_dom_sf"/>
</dbReference>
<evidence type="ECO:0000256" key="5">
    <source>
        <dbReference type="ARBA" id="ARBA00023295"/>
    </source>
</evidence>
<dbReference type="Gene3D" id="2.60.40.10">
    <property type="entry name" value="Immunoglobulins"/>
    <property type="match status" value="1"/>
</dbReference>
<gene>
    <name evidence="8" type="ORF">Dsi01nite_060400</name>
</gene>
<dbReference type="SUPFAM" id="SSF49785">
    <property type="entry name" value="Galactose-binding domain-like"/>
    <property type="match status" value="1"/>
</dbReference>
<feature type="domain" description="Beta-mannosidase-like galactose-binding" evidence="7">
    <location>
        <begin position="32"/>
        <end position="185"/>
    </location>
</feature>
<feature type="domain" description="Glycoside hydrolase family 2 immunoglobulin-like beta-sandwich" evidence="6">
    <location>
        <begin position="200"/>
        <end position="295"/>
    </location>
</feature>
<dbReference type="Gene3D" id="3.20.20.80">
    <property type="entry name" value="Glycosidases"/>
    <property type="match status" value="1"/>
</dbReference>
<dbReference type="RefSeq" id="WP_203849712.1">
    <property type="nucleotide sequence ID" value="NZ_BAAAVW010000021.1"/>
</dbReference>
<dbReference type="InterPro" id="IPR008979">
    <property type="entry name" value="Galactose-bd-like_sf"/>
</dbReference>